<accession>A0ABU6FGB3</accession>
<keyword evidence="4" id="KW-1185">Reference proteome</keyword>
<dbReference type="SUPFAM" id="SSF52540">
    <property type="entry name" value="P-loop containing nucleoside triphosphate hydrolases"/>
    <property type="match status" value="1"/>
</dbReference>
<evidence type="ECO:0000259" key="2">
    <source>
        <dbReference type="SMART" id="SM00382"/>
    </source>
</evidence>
<protein>
    <submittedName>
        <fullName evidence="3">ATP-binding protein</fullName>
    </submittedName>
</protein>
<proteinExistence type="predicted"/>
<name>A0ABU6FGB3_9ACTN</name>
<evidence type="ECO:0000313" key="3">
    <source>
        <dbReference type="EMBL" id="MEB8343072.1"/>
    </source>
</evidence>
<keyword evidence="3" id="KW-0547">Nucleotide-binding</keyword>
<sequence length="719" mass="78977">MARPKAPFLYGREPLVGSLVPSLTGLAFHERARAKREFGSDVPVVLLTGEHGTGRSALLDTLARGYRGRLPLAHVRAVVPGSPVATGLAEEVPEGSVPPQHAASPAEILERLVCALTPTYGTFRTLMPALFAVSGWHLGQTDERDEVCRRHARMLMVSGLARGTEREVARDWATQVETSLSEAAARNGDPDDPDGTQPVTAAVLRQLGARIPLDPARAWFRKRHTTPDGTIAEEDPLWLLSRRFHRGGDYLHAAEQALTAAFLEELAHSHGLVRRLNREPWPLILLDEAHTPAGSRFLELLLEQRALGQRKYDDRTVVVATRLGDLPREDAPHAVRRELVDLLPPGGVRRPGHAATLWKRTGHEPSEGLLVLPLTPLTRDDILSMLDRASSRLLHPHLASALHALTGGHPSASTVLADAAVETAKQNRSVVPRDLLDLRVEGGRAVTEVLLRDLLPDRRQRDRLVKLCLARDSKAAEALARDLGLVGPEQLPATAAAQYLVERKWQELPVADGPLVTSGLLRTLLVHEARRTLPPGDEPHSWRSVHAFLHLHHVQRAETEEADALRHNLAAGNPQQVVAMLADEFDAEEAEQSVEHWLLCLKRCAGAPVPPTDEAWRDQRVEIADGEHAARYARLDPSGRSINRLLHALWYLSEPYADAALDPDADRMCKAVGEELGFLARRHPTWYAALGQAARDWPTAARKRQELPVPASANSVEAG</sequence>
<dbReference type="Proteomes" id="UP001354931">
    <property type="component" value="Unassembled WGS sequence"/>
</dbReference>
<keyword evidence="3" id="KW-0067">ATP-binding</keyword>
<feature type="region of interest" description="Disordered" evidence="1">
    <location>
        <begin position="700"/>
        <end position="719"/>
    </location>
</feature>
<dbReference type="InterPro" id="IPR027417">
    <property type="entry name" value="P-loop_NTPase"/>
</dbReference>
<feature type="region of interest" description="Disordered" evidence="1">
    <location>
        <begin position="179"/>
        <end position="198"/>
    </location>
</feature>
<gene>
    <name evidence="3" type="ORF">OKJ99_36835</name>
</gene>
<dbReference type="EMBL" id="JAOZYC010000184">
    <property type="protein sequence ID" value="MEB8343072.1"/>
    <property type="molecule type" value="Genomic_DNA"/>
</dbReference>
<evidence type="ECO:0000256" key="1">
    <source>
        <dbReference type="SAM" id="MobiDB-lite"/>
    </source>
</evidence>
<dbReference type="SMART" id="SM00382">
    <property type="entry name" value="AAA"/>
    <property type="match status" value="1"/>
</dbReference>
<comment type="caution">
    <text evidence="3">The sequence shown here is derived from an EMBL/GenBank/DDBJ whole genome shotgun (WGS) entry which is preliminary data.</text>
</comment>
<evidence type="ECO:0000313" key="4">
    <source>
        <dbReference type="Proteomes" id="UP001354931"/>
    </source>
</evidence>
<dbReference type="RefSeq" id="WP_326022687.1">
    <property type="nucleotide sequence ID" value="NZ_JAOZYC010000184.1"/>
</dbReference>
<reference evidence="3 4" key="1">
    <citation type="submission" date="2022-10" db="EMBL/GenBank/DDBJ databases">
        <authorList>
            <person name="Xie J."/>
            <person name="Shen N."/>
        </authorList>
    </citation>
    <scope>NUCLEOTIDE SEQUENCE [LARGE SCALE GENOMIC DNA]</scope>
    <source>
        <strain evidence="3 4">YIM65594</strain>
    </source>
</reference>
<feature type="domain" description="AAA+ ATPase" evidence="2">
    <location>
        <begin position="41"/>
        <end position="346"/>
    </location>
</feature>
<dbReference type="GO" id="GO:0005524">
    <property type="term" value="F:ATP binding"/>
    <property type="evidence" value="ECO:0007669"/>
    <property type="project" value="UniProtKB-KW"/>
</dbReference>
<organism evidence="3 4">
    <name type="scientific">Streptomyces endophyticus</name>
    <dbReference type="NCBI Taxonomy" id="714166"/>
    <lineage>
        <taxon>Bacteria</taxon>
        <taxon>Bacillati</taxon>
        <taxon>Actinomycetota</taxon>
        <taxon>Actinomycetes</taxon>
        <taxon>Kitasatosporales</taxon>
        <taxon>Streptomycetaceae</taxon>
        <taxon>Streptomyces</taxon>
    </lineage>
</organism>
<dbReference type="InterPro" id="IPR003593">
    <property type="entry name" value="AAA+_ATPase"/>
</dbReference>